<dbReference type="PATRIC" id="fig|229921.5.peg.2907"/>
<dbReference type="CDD" id="cd17033">
    <property type="entry name" value="DR1245-like"/>
    <property type="match status" value="1"/>
</dbReference>
<accession>A0A0P6Y1L2</accession>
<evidence type="ECO:0000313" key="1">
    <source>
        <dbReference type="EMBL" id="KPL85767.1"/>
    </source>
</evidence>
<keyword evidence="2" id="KW-1185">Reference proteome</keyword>
<dbReference type="Proteomes" id="UP000050501">
    <property type="component" value="Unassembled WGS sequence"/>
</dbReference>
<dbReference type="InterPro" id="IPR019660">
    <property type="entry name" value="Put_sensory_transdc_reg_YbjN"/>
</dbReference>
<comment type="caution">
    <text evidence="1">The sequence shown here is derived from an EMBL/GenBank/DDBJ whole genome shotgun (WGS) entry which is preliminary data.</text>
</comment>
<dbReference type="AlphaFoldDB" id="A0A0P6Y1L2"/>
<sequence length="154" mass="17856">MEGMMGRILTAVENFFKSDDWPYTPMEGRPVLRTGFNGKNGQWTCFAQEREQQQQFVFYSVLPLKTPEDKRFLIAEFITRANYGMVIGNFELDFSDGEIRYKTSIDVENETLTEGLIHHMVYANVYSVDRYFGGFMKVLYSGVMPEDAIREIEG</sequence>
<name>A0A0P6Y1L2_9CHLR</name>
<proteinExistence type="predicted"/>
<reference evidence="1 2" key="1">
    <citation type="submission" date="2015-07" db="EMBL/GenBank/DDBJ databases">
        <title>Genome sequence of Levilinea saccharolytica DSM 16555.</title>
        <authorList>
            <person name="Hemp J."/>
            <person name="Ward L.M."/>
            <person name="Pace L.A."/>
            <person name="Fischer W.W."/>
        </authorList>
    </citation>
    <scope>NUCLEOTIDE SEQUENCE [LARGE SCALE GENOMIC DNA]</scope>
    <source>
        <strain evidence="1 2">KIBI-1</strain>
    </source>
</reference>
<dbReference type="EMBL" id="LGCM01000024">
    <property type="protein sequence ID" value="KPL85767.1"/>
    <property type="molecule type" value="Genomic_DNA"/>
</dbReference>
<organism evidence="1 2">
    <name type="scientific">Levilinea saccharolytica</name>
    <dbReference type="NCBI Taxonomy" id="229921"/>
    <lineage>
        <taxon>Bacteria</taxon>
        <taxon>Bacillati</taxon>
        <taxon>Chloroflexota</taxon>
        <taxon>Anaerolineae</taxon>
        <taxon>Anaerolineales</taxon>
        <taxon>Anaerolineaceae</taxon>
        <taxon>Levilinea</taxon>
    </lineage>
</organism>
<evidence type="ECO:0008006" key="3">
    <source>
        <dbReference type="Google" id="ProtNLM"/>
    </source>
</evidence>
<dbReference type="STRING" id="229921.ADN01_05840"/>
<gene>
    <name evidence="1" type="ORF">ADN01_05840</name>
</gene>
<dbReference type="Pfam" id="PF10722">
    <property type="entry name" value="YbjN"/>
    <property type="match status" value="1"/>
</dbReference>
<evidence type="ECO:0000313" key="2">
    <source>
        <dbReference type="Proteomes" id="UP000050501"/>
    </source>
</evidence>
<protein>
    <recommendedName>
        <fullName evidence="3">YbjN domain-containing protein</fullName>
    </recommendedName>
</protein>